<evidence type="ECO:0000313" key="4">
    <source>
        <dbReference type="Proteomes" id="UP000664904"/>
    </source>
</evidence>
<keyword evidence="1" id="KW-0694">RNA-binding</keyword>
<sequence>MYEIELEEEPIELCNLLKLMGLADTGGQAKLFISEGYVHLNGELCTQKRKKIYAGDQFSFNDEEFVVSLAEGVVPAERAQSTPMPHTASQTAQTAPKQNKPAKTSRADKSRDKKTGRKPISFG</sequence>
<dbReference type="KEGG" id="pxi:J5O05_08885"/>
<organism evidence="3 4">
    <name type="scientific">Pseudoalteromonas xiamenensis</name>
    <dbReference type="NCBI Taxonomy" id="882626"/>
    <lineage>
        <taxon>Bacteria</taxon>
        <taxon>Pseudomonadati</taxon>
        <taxon>Pseudomonadota</taxon>
        <taxon>Gammaproteobacteria</taxon>
        <taxon>Alteromonadales</taxon>
        <taxon>Pseudoalteromonadaceae</taxon>
        <taxon>Pseudoalteromonas</taxon>
    </lineage>
</organism>
<dbReference type="RefSeq" id="WP_208844499.1">
    <property type="nucleotide sequence ID" value="NZ_CP072133.1"/>
</dbReference>
<dbReference type="GO" id="GO:0003723">
    <property type="term" value="F:RNA binding"/>
    <property type="evidence" value="ECO:0007669"/>
    <property type="project" value="UniProtKB-KW"/>
</dbReference>
<reference evidence="3" key="1">
    <citation type="submission" date="2021-03" db="EMBL/GenBank/DDBJ databases">
        <title>Complete Genome of Pseudoalteromonas xiamenensis STKMTI.2, a new potential marine bacterium producing anti-Vibrio compounds.</title>
        <authorList>
            <person name="Handayani D.P."/>
            <person name="Isnansetyo A."/>
            <person name="Istiqomah I."/>
            <person name="Jumina J."/>
        </authorList>
    </citation>
    <scope>NUCLEOTIDE SEQUENCE</scope>
    <source>
        <strain evidence="3">STKMTI.2</strain>
    </source>
</reference>
<dbReference type="CDD" id="cd00165">
    <property type="entry name" value="S4"/>
    <property type="match status" value="1"/>
</dbReference>
<proteinExistence type="predicted"/>
<dbReference type="EMBL" id="CP072133">
    <property type="protein sequence ID" value="QTH72876.1"/>
    <property type="molecule type" value="Genomic_DNA"/>
</dbReference>
<gene>
    <name evidence="3" type="ORF">J5O05_08885</name>
</gene>
<keyword evidence="4" id="KW-1185">Reference proteome</keyword>
<evidence type="ECO:0000256" key="2">
    <source>
        <dbReference type="SAM" id="MobiDB-lite"/>
    </source>
</evidence>
<feature type="compositionally biased region" description="Polar residues" evidence="2">
    <location>
        <begin position="79"/>
        <end position="97"/>
    </location>
</feature>
<evidence type="ECO:0000313" key="3">
    <source>
        <dbReference type="EMBL" id="QTH72876.1"/>
    </source>
</evidence>
<name>A0A975DLZ6_9GAMM</name>
<accession>A0A975DLZ6</accession>
<dbReference type="SUPFAM" id="SSF55174">
    <property type="entry name" value="Alpha-L RNA-binding motif"/>
    <property type="match status" value="1"/>
</dbReference>
<dbReference type="InterPro" id="IPR036986">
    <property type="entry name" value="S4_RNA-bd_sf"/>
</dbReference>
<evidence type="ECO:0000256" key="1">
    <source>
        <dbReference type="PROSITE-ProRule" id="PRU00182"/>
    </source>
</evidence>
<dbReference type="Gene3D" id="3.10.290.10">
    <property type="entry name" value="RNA-binding S4 domain"/>
    <property type="match status" value="1"/>
</dbReference>
<dbReference type="PROSITE" id="PS50889">
    <property type="entry name" value="S4"/>
    <property type="match status" value="1"/>
</dbReference>
<dbReference type="AlphaFoldDB" id="A0A975DLZ6"/>
<dbReference type="Proteomes" id="UP000664904">
    <property type="component" value="Chromosome"/>
</dbReference>
<protein>
    <submittedName>
        <fullName evidence="3">RNA-binding S4 domain-containing protein</fullName>
    </submittedName>
</protein>
<dbReference type="Pfam" id="PF13275">
    <property type="entry name" value="S4_2"/>
    <property type="match status" value="1"/>
</dbReference>
<feature type="region of interest" description="Disordered" evidence="2">
    <location>
        <begin position="77"/>
        <end position="123"/>
    </location>
</feature>